<feature type="compositionally biased region" description="Low complexity" evidence="1">
    <location>
        <begin position="65"/>
        <end position="79"/>
    </location>
</feature>
<evidence type="ECO:0000256" key="1">
    <source>
        <dbReference type="SAM" id="MobiDB-lite"/>
    </source>
</evidence>
<reference evidence="3" key="1">
    <citation type="submission" date="2016-07" db="EMBL/GenBank/DDBJ databases">
        <authorList>
            <person name="Bretaudeau A."/>
        </authorList>
    </citation>
    <scope>NUCLEOTIDE SEQUENCE</scope>
    <source>
        <strain evidence="3">Rice</strain>
        <tissue evidence="3">Whole body</tissue>
    </source>
</reference>
<feature type="region of interest" description="Disordered" evidence="1">
    <location>
        <begin position="53"/>
        <end position="79"/>
    </location>
</feature>
<evidence type="ECO:0000313" key="3">
    <source>
        <dbReference type="EMBL" id="SOQ34869.1"/>
    </source>
</evidence>
<sequence length="79" mass="7913">MARLAVYVLAVLVLVNIFTAEAAPHNFRPGPVAFGGANRRPPVNISIAKSKSVSISSGGGGRPGFSGAQSSASSFARGG</sequence>
<feature type="signal peptide" evidence="2">
    <location>
        <begin position="1"/>
        <end position="22"/>
    </location>
</feature>
<proteinExistence type="predicted"/>
<feature type="chain" id="PRO_5013769618" evidence="2">
    <location>
        <begin position="23"/>
        <end position="79"/>
    </location>
</feature>
<keyword evidence="2" id="KW-0732">Signal</keyword>
<evidence type="ECO:0000256" key="2">
    <source>
        <dbReference type="SAM" id="SignalP"/>
    </source>
</evidence>
<dbReference type="AlphaFoldDB" id="A0A2H1V226"/>
<dbReference type="EMBL" id="ODYU01000325">
    <property type="protein sequence ID" value="SOQ34869.1"/>
    <property type="molecule type" value="Genomic_DNA"/>
</dbReference>
<organism evidence="3">
    <name type="scientific">Spodoptera frugiperda</name>
    <name type="common">Fall armyworm</name>
    <dbReference type="NCBI Taxonomy" id="7108"/>
    <lineage>
        <taxon>Eukaryota</taxon>
        <taxon>Metazoa</taxon>
        <taxon>Ecdysozoa</taxon>
        <taxon>Arthropoda</taxon>
        <taxon>Hexapoda</taxon>
        <taxon>Insecta</taxon>
        <taxon>Pterygota</taxon>
        <taxon>Neoptera</taxon>
        <taxon>Endopterygota</taxon>
        <taxon>Lepidoptera</taxon>
        <taxon>Glossata</taxon>
        <taxon>Ditrysia</taxon>
        <taxon>Noctuoidea</taxon>
        <taxon>Noctuidae</taxon>
        <taxon>Amphipyrinae</taxon>
        <taxon>Spodoptera</taxon>
    </lineage>
</organism>
<accession>A0A2H1V226</accession>
<protein>
    <submittedName>
        <fullName evidence="3">SFRICE_011003</fullName>
    </submittedName>
</protein>
<name>A0A2H1V226_SPOFR</name>
<gene>
    <name evidence="3" type="ORF">SFRICE_011003</name>
</gene>